<proteinExistence type="predicted"/>
<sequence>MNGIRFIWGLSTVFLLVVAGGMFTVGLQLGIIFWNVLGVIAGLVGACSLVRMVMQKPEDHIRVVMNPYTD</sequence>
<evidence type="ECO:0000256" key="1">
    <source>
        <dbReference type="SAM" id="Phobius"/>
    </source>
</evidence>
<keyword evidence="1" id="KW-0812">Transmembrane</keyword>
<feature type="transmembrane region" description="Helical" evidence="1">
    <location>
        <begin position="7"/>
        <end position="25"/>
    </location>
</feature>
<reference evidence="2 3" key="1">
    <citation type="submission" date="2019-02" db="EMBL/GenBank/DDBJ databases">
        <authorList>
            <person name="He Y."/>
            <person name="Shi H."/>
            <person name="Li J."/>
            <person name="Sun Y."/>
        </authorList>
    </citation>
    <scope>NUCLEOTIDE SEQUENCE [LARGE SCALE GENOMIC DNA]</scope>
</reference>
<feature type="transmembrane region" description="Helical" evidence="1">
    <location>
        <begin position="31"/>
        <end position="53"/>
    </location>
</feature>
<keyword evidence="1" id="KW-0472">Membrane</keyword>
<evidence type="ECO:0000313" key="2">
    <source>
        <dbReference type="EMBL" id="QBP06413.1"/>
    </source>
</evidence>
<dbReference type="EMBL" id="MK580972">
    <property type="protein sequence ID" value="QBP06413.1"/>
    <property type="molecule type" value="Genomic_DNA"/>
</dbReference>
<name>A0A482IDV9_9CAUD</name>
<dbReference type="Proteomes" id="UP000294655">
    <property type="component" value="Segment"/>
</dbReference>
<accession>A0A482IDV9</accession>
<organism evidence="2 3">
    <name type="scientific">Stenotrophomonas phage YB07</name>
    <dbReference type="NCBI Taxonomy" id="2555548"/>
    <lineage>
        <taxon>Viruses</taxon>
        <taxon>Duplodnaviria</taxon>
        <taxon>Heunggongvirae</taxon>
        <taxon>Uroviricota</taxon>
        <taxon>Caudoviricetes</taxon>
        <taxon>Menderavirus</taxon>
        <taxon>Menderavirus IMESM1</taxon>
    </lineage>
</organism>
<evidence type="ECO:0000313" key="3">
    <source>
        <dbReference type="Proteomes" id="UP000294655"/>
    </source>
</evidence>
<keyword evidence="1" id="KW-1133">Transmembrane helix</keyword>
<dbReference type="RefSeq" id="YP_009844563.1">
    <property type="nucleotide sequence ID" value="NC_048755.1"/>
</dbReference>
<dbReference type="KEGG" id="vg:55614887"/>
<dbReference type="GeneID" id="55614887"/>
<protein>
    <submittedName>
        <fullName evidence="2">Uncharacterized protein</fullName>
    </submittedName>
</protein>